<sequence>METQQPPDPAPSVSSSLTPGSRRNGYGASQPTPTVNFVMRTQFHELITENLSRIYQVPDPGMLWPATMTRSVLDEVTLINTTLSLRLTIAIYANKLLERSIHRLRREHETGRHRFSDSNRLAGSYSDMIHFYLAALVLSTEDIVPLSPSSQSDTTASSPTTPTSTEPVPLHVDLYDRVQALVDSQYNRDKVDKARTLIRSLLGKRTRVTCQQIAAWARDHRGYYRPEHSTFPH</sequence>
<accession>A0A9W8ANV7</accession>
<dbReference type="OrthoDB" id="5516387at2759"/>
<evidence type="ECO:0000313" key="2">
    <source>
        <dbReference type="EMBL" id="KAJ1952256.1"/>
    </source>
</evidence>
<name>A0A9W8ANV7_9FUNG</name>
<keyword evidence="3" id="KW-1185">Reference proteome</keyword>
<feature type="compositionally biased region" description="Pro residues" evidence="1">
    <location>
        <begin position="1"/>
        <end position="10"/>
    </location>
</feature>
<organism evidence="2 3">
    <name type="scientific">Dispira parvispora</name>
    <dbReference type="NCBI Taxonomy" id="1520584"/>
    <lineage>
        <taxon>Eukaryota</taxon>
        <taxon>Fungi</taxon>
        <taxon>Fungi incertae sedis</taxon>
        <taxon>Zoopagomycota</taxon>
        <taxon>Kickxellomycotina</taxon>
        <taxon>Dimargaritomycetes</taxon>
        <taxon>Dimargaritales</taxon>
        <taxon>Dimargaritaceae</taxon>
        <taxon>Dispira</taxon>
    </lineage>
</organism>
<evidence type="ECO:0000256" key="1">
    <source>
        <dbReference type="SAM" id="MobiDB-lite"/>
    </source>
</evidence>
<feature type="compositionally biased region" description="Polar residues" evidence="1">
    <location>
        <begin position="12"/>
        <end position="33"/>
    </location>
</feature>
<dbReference type="Proteomes" id="UP001150925">
    <property type="component" value="Unassembled WGS sequence"/>
</dbReference>
<gene>
    <name evidence="2" type="ORF">IWQ62_006265</name>
</gene>
<feature type="region of interest" description="Disordered" evidence="1">
    <location>
        <begin position="1"/>
        <end position="33"/>
    </location>
</feature>
<protein>
    <submittedName>
        <fullName evidence="2">Uncharacterized protein</fullName>
    </submittedName>
</protein>
<comment type="caution">
    <text evidence="2">The sequence shown here is derived from an EMBL/GenBank/DDBJ whole genome shotgun (WGS) entry which is preliminary data.</text>
</comment>
<feature type="region of interest" description="Disordered" evidence="1">
    <location>
        <begin position="147"/>
        <end position="169"/>
    </location>
</feature>
<reference evidence="2" key="1">
    <citation type="submission" date="2022-07" db="EMBL/GenBank/DDBJ databases">
        <title>Phylogenomic reconstructions and comparative analyses of Kickxellomycotina fungi.</title>
        <authorList>
            <person name="Reynolds N.K."/>
            <person name="Stajich J.E."/>
            <person name="Barry K."/>
            <person name="Grigoriev I.V."/>
            <person name="Crous P."/>
            <person name="Smith M.E."/>
        </authorList>
    </citation>
    <scope>NUCLEOTIDE SEQUENCE</scope>
    <source>
        <strain evidence="2">RSA 1196</strain>
    </source>
</reference>
<proteinExistence type="predicted"/>
<dbReference type="AlphaFoldDB" id="A0A9W8ANV7"/>
<evidence type="ECO:0000313" key="3">
    <source>
        <dbReference type="Proteomes" id="UP001150925"/>
    </source>
</evidence>
<dbReference type="EMBL" id="JANBPY010003262">
    <property type="protein sequence ID" value="KAJ1952256.1"/>
    <property type="molecule type" value="Genomic_DNA"/>
</dbReference>